<dbReference type="InterPro" id="IPR041664">
    <property type="entry name" value="AAA_16"/>
</dbReference>
<dbReference type="AlphaFoldDB" id="A0A8J3ZZK9"/>
<dbReference type="Pfam" id="PF13191">
    <property type="entry name" value="AAA_16"/>
    <property type="match status" value="1"/>
</dbReference>
<protein>
    <submittedName>
        <fullName evidence="4">LuxR family transcriptional regulator</fullName>
    </submittedName>
</protein>
<feature type="domain" description="HTH luxR-type" evidence="3">
    <location>
        <begin position="831"/>
        <end position="896"/>
    </location>
</feature>
<dbReference type="InterPro" id="IPR016032">
    <property type="entry name" value="Sig_transdc_resp-reg_C-effctor"/>
</dbReference>
<comment type="caution">
    <text evidence="4">The sequence shown here is derived from an EMBL/GenBank/DDBJ whole genome shotgun (WGS) entry which is preliminary data.</text>
</comment>
<reference evidence="4" key="1">
    <citation type="submission" date="2021-01" db="EMBL/GenBank/DDBJ databases">
        <title>Whole genome shotgun sequence of Virgisporangium ochraceum NBRC 16418.</title>
        <authorList>
            <person name="Komaki H."/>
            <person name="Tamura T."/>
        </authorList>
    </citation>
    <scope>NUCLEOTIDE SEQUENCE</scope>
    <source>
        <strain evidence="4">NBRC 16418</strain>
    </source>
</reference>
<keyword evidence="1" id="KW-0547">Nucleotide-binding</keyword>
<dbReference type="PANTHER" id="PTHR16305:SF35">
    <property type="entry name" value="TRANSCRIPTIONAL ACTIVATOR DOMAIN"/>
    <property type="match status" value="1"/>
</dbReference>
<evidence type="ECO:0000256" key="1">
    <source>
        <dbReference type="ARBA" id="ARBA00022741"/>
    </source>
</evidence>
<name>A0A8J3ZZK9_9ACTN</name>
<dbReference type="CDD" id="cd06170">
    <property type="entry name" value="LuxR_C_like"/>
    <property type="match status" value="1"/>
</dbReference>
<dbReference type="SMART" id="SM00421">
    <property type="entry name" value="HTH_LUXR"/>
    <property type="match status" value="1"/>
</dbReference>
<keyword evidence="5" id="KW-1185">Reference proteome</keyword>
<dbReference type="GO" id="GO:0005737">
    <property type="term" value="C:cytoplasm"/>
    <property type="evidence" value="ECO:0007669"/>
    <property type="project" value="TreeGrafter"/>
</dbReference>
<dbReference type="InterPro" id="IPR027417">
    <property type="entry name" value="P-loop_NTPase"/>
</dbReference>
<dbReference type="SUPFAM" id="SSF46894">
    <property type="entry name" value="C-terminal effector domain of the bipartite response regulators"/>
    <property type="match status" value="1"/>
</dbReference>
<dbReference type="EMBL" id="BOPH01000102">
    <property type="protein sequence ID" value="GIJ72496.1"/>
    <property type="molecule type" value="Genomic_DNA"/>
</dbReference>
<dbReference type="Gene3D" id="1.10.10.10">
    <property type="entry name" value="Winged helix-like DNA-binding domain superfamily/Winged helix DNA-binding domain"/>
    <property type="match status" value="1"/>
</dbReference>
<evidence type="ECO:0000313" key="5">
    <source>
        <dbReference type="Proteomes" id="UP000635606"/>
    </source>
</evidence>
<organism evidence="4 5">
    <name type="scientific">Virgisporangium ochraceum</name>
    <dbReference type="NCBI Taxonomy" id="65505"/>
    <lineage>
        <taxon>Bacteria</taxon>
        <taxon>Bacillati</taxon>
        <taxon>Actinomycetota</taxon>
        <taxon>Actinomycetes</taxon>
        <taxon>Micromonosporales</taxon>
        <taxon>Micromonosporaceae</taxon>
        <taxon>Virgisporangium</taxon>
    </lineage>
</organism>
<sequence length="898" mass="96373">MIDGVASGTMKGMSVIVGRDDQIGVVEALLDDACAGRGAALVVRGEAGIGKSTLLDHAVRAGRDRAMRLLTVTGVQAEVQIPYAGLDHLLRPLRPAPSDTGSPYRLAIEVLGILGESEAPVLLAIEDAHWLDAASWETLAFLCRRVEADRVALVIAVRDGEDIDRRLAAAGLPELRLEPLGPDDAETLLDRTVPRLTRALRARVLDEAAGNPLGIVELGAAAVRSGGSALLPSSLPLSTRVERTFGGLVADLPPLTRTVMLIAALDDGGDLDEILAAAALVTGAEVPPDAIQPAVTARLVLVDERYEVRFRHPLLRSAMRQQAAAGDRRRVHAALADVLAHDRQRRLWHRASAEPGPNESLAAELTEVAVRAAQRQAVATALAAVGRAAQLSGDRAERGRRQLWACDLAFEQGDALTLRRLIGEIDETALHPADRARLTWIRDGLAGGARTGPDRLLTYADHIDTMRREGQRDLAVKAMTEVCMGVYYASPPRAVRDRFVEVTLALDLDADDPARTVILSQVAPVEHGAVGLDRLRRFAPRMDLAPVQRVNLGFAAFAVGAFDLARLFALSSAADLRAQGRIGTLTQTLATAASAAAALGDTLAALPLAAECMALAEETRQPMWVLGGSLVAGLAEARRGDVAAARRRADDAERAIVAARRFPMLALVQRVRGVAALADGQAEDAFHQLSRVFDPADRAWFPDYRLLMFGDLAESAVRGGFLDELRSLVADLEPVAAQSRSPALLVGLAYARAALTGDYGAALADDLAEWPFDRARLRLTYGAWLRRSHRITDSRPPLRAAAAAFDAVGATPWADRARAELRATGETRRKPIDAMAALTPQEQQIARLAAEGLSNREIGERLFLSPRTVSTHLYRIYPKIHVSSRTELAHVITSSDVT</sequence>
<dbReference type="Proteomes" id="UP000635606">
    <property type="component" value="Unassembled WGS sequence"/>
</dbReference>
<dbReference type="PROSITE" id="PS00622">
    <property type="entry name" value="HTH_LUXR_1"/>
    <property type="match status" value="1"/>
</dbReference>
<dbReference type="PRINTS" id="PR00038">
    <property type="entry name" value="HTHLUXR"/>
</dbReference>
<dbReference type="PANTHER" id="PTHR16305">
    <property type="entry name" value="TESTICULAR SOLUBLE ADENYLYL CYCLASE"/>
    <property type="match status" value="1"/>
</dbReference>
<accession>A0A8J3ZZK9</accession>
<dbReference type="GO" id="GO:0003677">
    <property type="term" value="F:DNA binding"/>
    <property type="evidence" value="ECO:0007669"/>
    <property type="project" value="InterPro"/>
</dbReference>
<dbReference type="GO" id="GO:0005524">
    <property type="term" value="F:ATP binding"/>
    <property type="evidence" value="ECO:0007669"/>
    <property type="project" value="UniProtKB-KW"/>
</dbReference>
<dbReference type="InterPro" id="IPR000792">
    <property type="entry name" value="Tscrpt_reg_LuxR_C"/>
</dbReference>
<proteinExistence type="predicted"/>
<dbReference type="PROSITE" id="PS50043">
    <property type="entry name" value="HTH_LUXR_2"/>
    <property type="match status" value="1"/>
</dbReference>
<keyword evidence="2" id="KW-0067">ATP-binding</keyword>
<dbReference type="InterPro" id="IPR036388">
    <property type="entry name" value="WH-like_DNA-bd_sf"/>
</dbReference>
<evidence type="ECO:0000259" key="3">
    <source>
        <dbReference type="PROSITE" id="PS50043"/>
    </source>
</evidence>
<gene>
    <name evidence="4" type="ORF">Voc01_074130</name>
</gene>
<evidence type="ECO:0000256" key="2">
    <source>
        <dbReference type="ARBA" id="ARBA00022840"/>
    </source>
</evidence>
<dbReference type="SUPFAM" id="SSF52540">
    <property type="entry name" value="P-loop containing nucleoside triphosphate hydrolases"/>
    <property type="match status" value="1"/>
</dbReference>
<dbReference type="GO" id="GO:0006355">
    <property type="term" value="P:regulation of DNA-templated transcription"/>
    <property type="evidence" value="ECO:0007669"/>
    <property type="project" value="InterPro"/>
</dbReference>
<evidence type="ECO:0000313" key="4">
    <source>
        <dbReference type="EMBL" id="GIJ72496.1"/>
    </source>
</evidence>
<dbReference type="Pfam" id="PF00196">
    <property type="entry name" value="GerE"/>
    <property type="match status" value="1"/>
</dbReference>
<dbReference type="GO" id="GO:0004016">
    <property type="term" value="F:adenylate cyclase activity"/>
    <property type="evidence" value="ECO:0007669"/>
    <property type="project" value="TreeGrafter"/>
</dbReference>